<comment type="caution">
    <text evidence="2">The sequence shown here is derived from an EMBL/GenBank/DDBJ whole genome shotgun (WGS) entry which is preliminary data.</text>
</comment>
<evidence type="ECO:0000259" key="1">
    <source>
        <dbReference type="Pfam" id="PF08547"/>
    </source>
</evidence>
<evidence type="ECO:0000313" key="2">
    <source>
        <dbReference type="EMBL" id="RTG82322.1"/>
    </source>
</evidence>
<dbReference type="InterPro" id="IPR008979">
    <property type="entry name" value="Galactose-bd-like_sf"/>
</dbReference>
<gene>
    <name evidence="2" type="ORF">DC041_0011970</name>
</gene>
<protein>
    <recommendedName>
        <fullName evidence="1">NADH:ubiquinone oxidoreductase intermediate-associated protein 30 domain-containing protein</fullName>
    </recommendedName>
</protein>
<organism evidence="2 3">
    <name type="scientific">Schistosoma bovis</name>
    <name type="common">Blood fluke</name>
    <dbReference type="NCBI Taxonomy" id="6184"/>
    <lineage>
        <taxon>Eukaryota</taxon>
        <taxon>Metazoa</taxon>
        <taxon>Spiralia</taxon>
        <taxon>Lophotrochozoa</taxon>
        <taxon>Platyhelminthes</taxon>
        <taxon>Trematoda</taxon>
        <taxon>Digenea</taxon>
        <taxon>Strigeidida</taxon>
        <taxon>Schistosomatoidea</taxon>
        <taxon>Schistosomatidae</taxon>
        <taxon>Schistosoma</taxon>
    </lineage>
</organism>
<dbReference type="Pfam" id="PF08547">
    <property type="entry name" value="CIA30"/>
    <property type="match status" value="1"/>
</dbReference>
<evidence type="ECO:0000313" key="3">
    <source>
        <dbReference type="Proteomes" id="UP000290809"/>
    </source>
</evidence>
<feature type="non-terminal residue" evidence="2">
    <location>
        <position position="1"/>
    </location>
</feature>
<dbReference type="EMBL" id="QMKO01002883">
    <property type="protein sequence ID" value="RTG82322.1"/>
    <property type="molecule type" value="Genomic_DNA"/>
</dbReference>
<dbReference type="STRING" id="6184.A0A430Q3P7"/>
<accession>A0A430Q3P7</accession>
<proteinExistence type="predicted"/>
<name>A0A430Q3P7_SCHBO</name>
<keyword evidence="3" id="KW-1185">Reference proteome</keyword>
<sequence>QLNFRLFHLRMEITNTSAIVLVITTLLLNTCNTMEEYSSQTDATQSFTISDGMMLYDFNRNSKPITLKHRSDSGNLTLFNFTDPESSLFVDWIGVSDTFGAGGPSIAVLVRHTVYNNQSAILYYEINPQPDGSSFAGVHYKLNNWNLSNYTGVIIAIRTHHRNPNMKLIFYGNCSELLTCQSYESFFETSGELQRIELPFSTFAPYFRGEPKPDSPPLDLTQLSRFGIQVYGGIFASRKQSGPDFIEIFSIIAYREDQITA</sequence>
<dbReference type="Proteomes" id="UP000290809">
    <property type="component" value="Unassembled WGS sequence"/>
</dbReference>
<feature type="domain" description="NADH:ubiquinone oxidoreductase intermediate-associated protein 30" evidence="1">
    <location>
        <begin position="79"/>
        <end position="243"/>
    </location>
</feature>
<reference evidence="2 3" key="1">
    <citation type="journal article" date="2019" name="PLoS Pathog.">
        <title>Genome sequence of the bovine parasite Schistosoma bovis Tanzania.</title>
        <authorList>
            <person name="Oey H."/>
            <person name="Zakrzewski M."/>
            <person name="Gobert G."/>
            <person name="Gravermann K."/>
            <person name="Stoye J."/>
            <person name="Jones M."/>
            <person name="Mcmanus D."/>
            <person name="Krause L."/>
        </authorList>
    </citation>
    <scope>NUCLEOTIDE SEQUENCE [LARGE SCALE GENOMIC DNA]</scope>
    <source>
        <strain evidence="2 3">TAN1997</strain>
    </source>
</reference>
<dbReference type="SUPFAM" id="SSF49785">
    <property type="entry name" value="Galactose-binding domain-like"/>
    <property type="match status" value="1"/>
</dbReference>
<dbReference type="AlphaFoldDB" id="A0A430Q3P7"/>
<dbReference type="InterPro" id="IPR013857">
    <property type="entry name" value="NADH-UbQ_OxRdtase-assoc_prot30"/>
</dbReference>